<sequence length="157" mass="17046">MPSLKNSILSTMISFRAHLLPHPTLAASTATAARRIEAFAPQRRSTAKICEVKPAGRTLGVVAVLCLERLRVLSWRYACFVGAGDKNCGSGVGPRQGHDASVCISHAAIARAAGPLTLACLEKRRLESQGRGPFRQCVYSTLYEQEQLACRFMAVQF</sequence>
<comment type="caution">
    <text evidence="1">The sequence shown here is derived from an EMBL/GenBank/DDBJ whole genome shotgun (WGS) entry which is preliminary data.</text>
</comment>
<dbReference type="Proteomes" id="UP000756921">
    <property type="component" value="Unassembled WGS sequence"/>
</dbReference>
<accession>A0A9P6GMJ2</accession>
<dbReference type="AlphaFoldDB" id="A0A9P6GMJ2"/>
<proteinExistence type="predicted"/>
<evidence type="ECO:0000313" key="2">
    <source>
        <dbReference type="Proteomes" id="UP000756921"/>
    </source>
</evidence>
<gene>
    <name evidence="1" type="ORF">PMIN01_03664</name>
</gene>
<reference evidence="1" key="1">
    <citation type="journal article" date="2020" name="Mol. Plant Microbe Interact.">
        <title>Genome Sequence of the Biocontrol Agent Coniothyrium minitans strain Conio (IMI 134523).</title>
        <authorList>
            <person name="Patel D."/>
            <person name="Shittu T.A."/>
            <person name="Baroncelli R."/>
            <person name="Muthumeenakshi S."/>
            <person name="Osborne T.H."/>
            <person name="Janganan T.K."/>
            <person name="Sreenivasaprasad S."/>
        </authorList>
    </citation>
    <scope>NUCLEOTIDE SEQUENCE</scope>
    <source>
        <strain evidence="1">Conio</strain>
    </source>
</reference>
<protein>
    <submittedName>
        <fullName evidence="1">Uncharacterized protein</fullName>
    </submittedName>
</protein>
<name>A0A9P6GMJ2_9PLEO</name>
<organism evidence="1 2">
    <name type="scientific">Paraphaeosphaeria minitans</name>
    <dbReference type="NCBI Taxonomy" id="565426"/>
    <lineage>
        <taxon>Eukaryota</taxon>
        <taxon>Fungi</taxon>
        <taxon>Dikarya</taxon>
        <taxon>Ascomycota</taxon>
        <taxon>Pezizomycotina</taxon>
        <taxon>Dothideomycetes</taxon>
        <taxon>Pleosporomycetidae</taxon>
        <taxon>Pleosporales</taxon>
        <taxon>Massarineae</taxon>
        <taxon>Didymosphaeriaceae</taxon>
        <taxon>Paraphaeosphaeria</taxon>
    </lineage>
</organism>
<dbReference type="EMBL" id="WJXW01000003">
    <property type="protein sequence ID" value="KAF9738381.1"/>
    <property type="molecule type" value="Genomic_DNA"/>
</dbReference>
<evidence type="ECO:0000313" key="1">
    <source>
        <dbReference type="EMBL" id="KAF9738381.1"/>
    </source>
</evidence>
<keyword evidence="2" id="KW-1185">Reference proteome</keyword>